<sequence length="136" mass="15404">MKKKGYYEYDQPIYPHLLCVGVGLQFEDAKKAFLNNDGTDIEKYDFLNGDGFTYYGLHIRETRRKCVLVLFSSSKAMRMNVICHEASHACDAIEGNIEMKHGGEPSAYLIGWIASCINKARLGIGDFVEIVDKEEK</sequence>
<proteinExistence type="predicted"/>
<comment type="caution">
    <text evidence="1">The sequence shown here is derived from an EMBL/GenBank/DDBJ whole genome shotgun (WGS) entry which is preliminary data.</text>
</comment>
<organism evidence="1 2">
    <name type="scientific">Segatella copri</name>
    <dbReference type="NCBI Taxonomy" id="165179"/>
    <lineage>
        <taxon>Bacteria</taxon>
        <taxon>Pseudomonadati</taxon>
        <taxon>Bacteroidota</taxon>
        <taxon>Bacteroidia</taxon>
        <taxon>Bacteroidales</taxon>
        <taxon>Prevotellaceae</taxon>
        <taxon>Segatella</taxon>
    </lineage>
</organism>
<dbReference type="RefSeq" id="WP_153091740.1">
    <property type="nucleotide sequence ID" value="NZ_JBALKJ010000003.1"/>
</dbReference>
<gene>
    <name evidence="1" type="ORF">F7D71_02185</name>
</gene>
<evidence type="ECO:0000313" key="1">
    <source>
        <dbReference type="EMBL" id="MQN76694.1"/>
    </source>
</evidence>
<protein>
    <submittedName>
        <fullName evidence="1">Uncharacterized protein</fullName>
    </submittedName>
</protein>
<accession>A0AA90ZQR2</accession>
<dbReference type="Proteomes" id="UP000423156">
    <property type="component" value="Unassembled WGS sequence"/>
</dbReference>
<name>A0AA90ZQR2_9BACT</name>
<dbReference type="AlphaFoldDB" id="A0AA90ZQR2"/>
<reference evidence="2" key="1">
    <citation type="submission" date="2019-09" db="EMBL/GenBank/DDBJ databases">
        <title>Distinct polysaccharide growth profiles of human intestinal Prevotella copri isolates.</title>
        <authorList>
            <person name="Fehlner-Peach H."/>
            <person name="Magnabosco C."/>
            <person name="Raghavan V."/>
            <person name="Scher J.U."/>
            <person name="Tett A."/>
            <person name="Cox L.M."/>
            <person name="Gottsegen C."/>
            <person name="Watters A."/>
            <person name="Wiltshire- Gordon J.D."/>
            <person name="Segata N."/>
            <person name="Bonneau R."/>
            <person name="Littman D.R."/>
        </authorList>
    </citation>
    <scope>NUCLEOTIDE SEQUENCE [LARGE SCALE GENOMIC DNA]</scope>
    <source>
        <strain evidence="2">BU41712</strain>
    </source>
</reference>
<evidence type="ECO:0000313" key="2">
    <source>
        <dbReference type="Proteomes" id="UP000423156"/>
    </source>
</evidence>
<dbReference type="EMBL" id="VZBZ01000013">
    <property type="protein sequence ID" value="MQN76694.1"/>
    <property type="molecule type" value="Genomic_DNA"/>
</dbReference>